<dbReference type="InterPro" id="IPR013785">
    <property type="entry name" value="Aldolase_TIM"/>
</dbReference>
<dbReference type="Pfam" id="PF04055">
    <property type="entry name" value="Radical_SAM"/>
    <property type="match status" value="1"/>
</dbReference>
<dbReference type="SUPFAM" id="SSF102114">
    <property type="entry name" value="Radical SAM enzymes"/>
    <property type="match status" value="1"/>
</dbReference>
<keyword evidence="4" id="KW-0411">Iron-sulfur</keyword>
<evidence type="ECO:0000256" key="4">
    <source>
        <dbReference type="ARBA" id="ARBA00023014"/>
    </source>
</evidence>
<dbReference type="PIRSF" id="PIRSF004869">
    <property type="entry name" value="PflX_prd"/>
    <property type="match status" value="1"/>
</dbReference>
<keyword evidence="1" id="KW-0949">S-adenosyl-L-methionine</keyword>
<dbReference type="SFLD" id="SFLDS00029">
    <property type="entry name" value="Radical_SAM"/>
    <property type="match status" value="1"/>
</dbReference>
<dbReference type="InterPro" id="IPR058240">
    <property type="entry name" value="rSAM_sf"/>
</dbReference>
<dbReference type="InterPro" id="IPR007197">
    <property type="entry name" value="rSAM"/>
</dbReference>
<keyword evidence="3" id="KW-0408">Iron</keyword>
<keyword evidence="7" id="KW-1185">Reference proteome</keyword>
<accession>A0ABT2SNS6</accession>
<keyword evidence="2" id="KW-0479">Metal-binding</keyword>
<dbReference type="SFLD" id="SFLDG01099">
    <property type="entry name" value="Uncharacterised_Radical_SAM_Su"/>
    <property type="match status" value="1"/>
</dbReference>
<evidence type="ECO:0000259" key="5">
    <source>
        <dbReference type="Pfam" id="PF04055"/>
    </source>
</evidence>
<dbReference type="InterPro" id="IPR016431">
    <property type="entry name" value="Pyrv-formate_lyase-activ_prd"/>
</dbReference>
<evidence type="ECO:0000256" key="3">
    <source>
        <dbReference type="ARBA" id="ARBA00023004"/>
    </source>
</evidence>
<dbReference type="RefSeq" id="WP_262655445.1">
    <property type="nucleotide sequence ID" value="NZ_JAOQKE010000019.1"/>
</dbReference>
<evidence type="ECO:0000313" key="6">
    <source>
        <dbReference type="EMBL" id="MCU6726172.1"/>
    </source>
</evidence>
<comment type="caution">
    <text evidence="6">The sequence shown here is derived from an EMBL/GenBank/DDBJ whole genome shotgun (WGS) entry which is preliminary data.</text>
</comment>
<dbReference type="PANTHER" id="PTHR43075">
    <property type="entry name" value="FORMATE LYASE ACTIVATING ENZYME, PUTATIVE (AFU_ORTHOLOGUE AFUA_2G15630)-RELATED"/>
    <property type="match status" value="1"/>
</dbReference>
<evidence type="ECO:0000313" key="7">
    <source>
        <dbReference type="Proteomes" id="UP001652338"/>
    </source>
</evidence>
<protein>
    <submittedName>
        <fullName evidence="6">Radical SAM protein</fullName>
    </submittedName>
</protein>
<reference evidence="6 7" key="1">
    <citation type="journal article" date="2021" name="ISME Commun">
        <title>Automated analysis of genomic sequences facilitates high-throughput and comprehensive description of bacteria.</title>
        <authorList>
            <person name="Hitch T.C.A."/>
        </authorList>
    </citation>
    <scope>NUCLEOTIDE SEQUENCE [LARGE SCALE GENOMIC DNA]</scope>
    <source>
        <strain evidence="6 7">Sanger_29</strain>
    </source>
</reference>
<proteinExistence type="predicted"/>
<name>A0ABT2SNS6_9FIRM</name>
<dbReference type="Gene3D" id="3.20.20.70">
    <property type="entry name" value="Aldolase class I"/>
    <property type="match status" value="1"/>
</dbReference>
<dbReference type="EMBL" id="JAOQKE010000019">
    <property type="protein sequence ID" value="MCU6726172.1"/>
    <property type="molecule type" value="Genomic_DNA"/>
</dbReference>
<dbReference type="Proteomes" id="UP001652338">
    <property type="component" value="Unassembled WGS sequence"/>
</dbReference>
<evidence type="ECO:0000256" key="1">
    <source>
        <dbReference type="ARBA" id="ARBA00022691"/>
    </source>
</evidence>
<organism evidence="6 7">
    <name type="scientific">Muricoprocola aceti</name>
    <dbReference type="NCBI Taxonomy" id="2981772"/>
    <lineage>
        <taxon>Bacteria</taxon>
        <taxon>Bacillati</taxon>
        <taxon>Bacillota</taxon>
        <taxon>Clostridia</taxon>
        <taxon>Lachnospirales</taxon>
        <taxon>Lachnospiraceae</taxon>
        <taxon>Muricoprocola</taxon>
    </lineage>
</organism>
<dbReference type="PANTHER" id="PTHR43075:SF1">
    <property type="entry name" value="FORMATE LYASE ACTIVATING ENZYME, PUTATIVE (AFU_ORTHOLOGUE AFUA_2G15630)-RELATED"/>
    <property type="match status" value="1"/>
</dbReference>
<gene>
    <name evidence="6" type="ORF">OCV47_12625</name>
</gene>
<dbReference type="InterPro" id="IPR040085">
    <property type="entry name" value="MJ0674-like"/>
</dbReference>
<evidence type="ECO:0000256" key="2">
    <source>
        <dbReference type="ARBA" id="ARBA00022723"/>
    </source>
</evidence>
<feature type="domain" description="Radical SAM core" evidence="5">
    <location>
        <begin position="56"/>
        <end position="177"/>
    </location>
</feature>
<sequence length="300" mass="33137">MKQLEHCMLCPRACGVNRITGNTGACHTDAQMRVARAALHFWEEPCISGQEGSGAIFFTGCALGCVFCQNTDISRGQAGKTVTVEQLARICLNLQAQGANNINLVTAGHYLLAVAEALKLAKVQGLQIPVVYNSSGYEKPESLCLLDGLVDIYLPDMKYMDADLAKKYSHAGDYPEVAKIALAEMVRQCPEAEFDERGLMKKGVIVRHLLLPGHVKDSKAVLNYLYTTYRDQIFISIMSQYTPMPQIAACPELNRRVTRREYNRLLDFAMELGIENGFFQEGDPVGESFIPAFNGEGITE</sequence>